<organism evidence="7 8">
    <name type="scientific">Nocardiopsis alborubida</name>
    <dbReference type="NCBI Taxonomy" id="146802"/>
    <lineage>
        <taxon>Bacteria</taxon>
        <taxon>Bacillati</taxon>
        <taxon>Actinomycetota</taxon>
        <taxon>Actinomycetes</taxon>
        <taxon>Streptosporangiales</taxon>
        <taxon>Nocardiopsidaceae</taxon>
        <taxon>Nocardiopsis</taxon>
    </lineage>
</organism>
<accession>A0A7X6MM28</accession>
<dbReference type="Proteomes" id="UP000553209">
    <property type="component" value="Unassembled WGS sequence"/>
</dbReference>
<evidence type="ECO:0000313" key="8">
    <source>
        <dbReference type="Proteomes" id="UP000553209"/>
    </source>
</evidence>
<reference evidence="7 8" key="1">
    <citation type="submission" date="2020-04" db="EMBL/GenBank/DDBJ databases">
        <title>MicrobeNet Type strains.</title>
        <authorList>
            <person name="Nicholson A.C."/>
        </authorList>
    </citation>
    <scope>NUCLEOTIDE SEQUENCE [LARGE SCALE GENOMIC DNA]</scope>
    <source>
        <strain evidence="7 8">ATCC 23612</strain>
    </source>
</reference>
<name>A0A7X6MM28_9ACTN</name>
<dbReference type="InterPro" id="IPR036271">
    <property type="entry name" value="Tet_transcr_reg_TetR-rel_C_sf"/>
</dbReference>
<dbReference type="InterPro" id="IPR009057">
    <property type="entry name" value="Homeodomain-like_sf"/>
</dbReference>
<dbReference type="PANTHER" id="PTHR30055">
    <property type="entry name" value="HTH-TYPE TRANSCRIPTIONAL REGULATOR RUTR"/>
    <property type="match status" value="1"/>
</dbReference>
<dbReference type="PROSITE" id="PS50977">
    <property type="entry name" value="HTH_TETR_2"/>
    <property type="match status" value="1"/>
</dbReference>
<evidence type="ECO:0000256" key="2">
    <source>
        <dbReference type="ARBA" id="ARBA00023015"/>
    </source>
</evidence>
<feature type="DNA-binding region" description="H-T-H motif" evidence="5">
    <location>
        <begin position="41"/>
        <end position="60"/>
    </location>
</feature>
<dbReference type="Gene3D" id="1.10.357.10">
    <property type="entry name" value="Tetracycline Repressor, domain 2"/>
    <property type="match status" value="1"/>
</dbReference>
<evidence type="ECO:0000256" key="4">
    <source>
        <dbReference type="ARBA" id="ARBA00023163"/>
    </source>
</evidence>
<comment type="caution">
    <text evidence="7">The sequence shown here is derived from an EMBL/GenBank/DDBJ whole genome shotgun (WGS) entry which is preliminary data.</text>
</comment>
<gene>
    <name evidence="7" type="ORF">HGB44_30560</name>
</gene>
<dbReference type="InterPro" id="IPR050109">
    <property type="entry name" value="HTH-type_TetR-like_transc_reg"/>
</dbReference>
<feature type="domain" description="HTH tetR-type" evidence="6">
    <location>
        <begin position="18"/>
        <end position="78"/>
    </location>
</feature>
<keyword evidence="1" id="KW-0678">Repressor</keyword>
<dbReference type="Pfam" id="PF13977">
    <property type="entry name" value="TetR_C_6"/>
    <property type="match status" value="1"/>
</dbReference>
<dbReference type="RefSeq" id="WP_061079163.1">
    <property type="nucleotide sequence ID" value="NZ_JAAXPG010000049.1"/>
</dbReference>
<dbReference type="PRINTS" id="PR00455">
    <property type="entry name" value="HTHTETR"/>
</dbReference>
<sequence>MENTDERPQGPIPRTPREEVRQRLLAAAAKVFAERGYANSRLEDIAREAGFTKGAIYSNFGSKQELLGSILSEGAGVERTAVMNEFHARGDAATMPRRAARIVARRITEDSERGQLGLEFAALAAHDARTKEVITPLRRSQREAAARSVAEIAQADDVTLAVPPELAGLILHCLSNGLSMEHIVDPEAVDQDTVERAVSAVITGLLALAPTDR</sequence>
<evidence type="ECO:0000313" key="7">
    <source>
        <dbReference type="EMBL" id="NKZ01971.1"/>
    </source>
</evidence>
<dbReference type="AlphaFoldDB" id="A0A7X6MM28"/>
<evidence type="ECO:0000256" key="5">
    <source>
        <dbReference type="PROSITE-ProRule" id="PRU00335"/>
    </source>
</evidence>
<dbReference type="InterPro" id="IPR001647">
    <property type="entry name" value="HTH_TetR"/>
</dbReference>
<dbReference type="SUPFAM" id="SSF46689">
    <property type="entry name" value="Homeodomain-like"/>
    <property type="match status" value="1"/>
</dbReference>
<protein>
    <submittedName>
        <fullName evidence="7">TetR/AcrR family transcriptional regulator</fullName>
    </submittedName>
</protein>
<keyword evidence="3 5" id="KW-0238">DNA-binding</keyword>
<evidence type="ECO:0000256" key="1">
    <source>
        <dbReference type="ARBA" id="ARBA00022491"/>
    </source>
</evidence>
<dbReference type="PANTHER" id="PTHR30055:SF234">
    <property type="entry name" value="HTH-TYPE TRANSCRIPTIONAL REGULATOR BETI"/>
    <property type="match status" value="1"/>
</dbReference>
<keyword evidence="4" id="KW-0804">Transcription</keyword>
<dbReference type="SUPFAM" id="SSF48498">
    <property type="entry name" value="Tetracyclin repressor-like, C-terminal domain"/>
    <property type="match status" value="1"/>
</dbReference>
<dbReference type="GO" id="GO:0003700">
    <property type="term" value="F:DNA-binding transcription factor activity"/>
    <property type="evidence" value="ECO:0007669"/>
    <property type="project" value="TreeGrafter"/>
</dbReference>
<dbReference type="EMBL" id="JAAXPG010000049">
    <property type="protein sequence ID" value="NKZ01971.1"/>
    <property type="molecule type" value="Genomic_DNA"/>
</dbReference>
<evidence type="ECO:0000259" key="6">
    <source>
        <dbReference type="PROSITE" id="PS50977"/>
    </source>
</evidence>
<keyword evidence="2" id="KW-0805">Transcription regulation</keyword>
<dbReference type="GO" id="GO:0000976">
    <property type="term" value="F:transcription cis-regulatory region binding"/>
    <property type="evidence" value="ECO:0007669"/>
    <property type="project" value="TreeGrafter"/>
</dbReference>
<keyword evidence="8" id="KW-1185">Reference proteome</keyword>
<dbReference type="InterPro" id="IPR039538">
    <property type="entry name" value="BetI_C"/>
</dbReference>
<evidence type="ECO:0000256" key="3">
    <source>
        <dbReference type="ARBA" id="ARBA00023125"/>
    </source>
</evidence>
<proteinExistence type="predicted"/>
<dbReference type="Pfam" id="PF00440">
    <property type="entry name" value="TetR_N"/>
    <property type="match status" value="1"/>
</dbReference>